<dbReference type="InterPro" id="IPR041561">
    <property type="entry name" value="PglD_N"/>
</dbReference>
<dbReference type="Gene3D" id="2.160.10.10">
    <property type="entry name" value="Hexapeptide repeat proteins"/>
    <property type="match status" value="1"/>
</dbReference>
<accession>A0ABS5SCM6</accession>
<dbReference type="PANTHER" id="PTHR43300">
    <property type="entry name" value="ACETYLTRANSFERASE"/>
    <property type="match status" value="1"/>
</dbReference>
<comment type="similarity">
    <text evidence="1">Belongs to the transferase hexapeptide repeat family.</text>
</comment>
<dbReference type="SUPFAM" id="SSF51161">
    <property type="entry name" value="Trimeric LpxA-like enzymes"/>
    <property type="match status" value="1"/>
</dbReference>
<dbReference type="InterPro" id="IPR050179">
    <property type="entry name" value="Trans_hexapeptide_repeat"/>
</dbReference>
<dbReference type="InterPro" id="IPR020019">
    <property type="entry name" value="AcTrfase_PglD-like"/>
</dbReference>
<keyword evidence="4" id="KW-1185">Reference proteome</keyword>
<feature type="domain" description="PglD N-terminal" evidence="2">
    <location>
        <begin position="4"/>
        <end position="80"/>
    </location>
</feature>
<gene>
    <name evidence="3" type="ORF">KI810_08665</name>
</gene>
<protein>
    <submittedName>
        <fullName evidence="3">Acetyltransferase</fullName>
    </submittedName>
</protein>
<evidence type="ECO:0000313" key="3">
    <source>
        <dbReference type="EMBL" id="MBT0653124.1"/>
    </source>
</evidence>
<dbReference type="RefSeq" id="WP_214175105.1">
    <property type="nucleotide sequence ID" value="NZ_JAHCVK010000002.1"/>
</dbReference>
<proteinExistence type="inferred from homology"/>
<dbReference type="Proteomes" id="UP000756860">
    <property type="component" value="Unassembled WGS sequence"/>
</dbReference>
<dbReference type="Gene3D" id="3.40.50.20">
    <property type="match status" value="1"/>
</dbReference>
<evidence type="ECO:0000256" key="1">
    <source>
        <dbReference type="ARBA" id="ARBA00007274"/>
    </source>
</evidence>
<comment type="caution">
    <text evidence="3">The sequence shown here is derived from an EMBL/GenBank/DDBJ whole genome shotgun (WGS) entry which is preliminary data.</text>
</comment>
<evidence type="ECO:0000259" key="2">
    <source>
        <dbReference type="Pfam" id="PF17836"/>
    </source>
</evidence>
<organism evidence="3 4">
    <name type="scientific">Geomobilimonas luticola</name>
    <dbReference type="NCBI Taxonomy" id="1114878"/>
    <lineage>
        <taxon>Bacteria</taxon>
        <taxon>Pseudomonadati</taxon>
        <taxon>Thermodesulfobacteriota</taxon>
        <taxon>Desulfuromonadia</taxon>
        <taxon>Geobacterales</taxon>
        <taxon>Geobacteraceae</taxon>
        <taxon>Geomobilimonas</taxon>
    </lineage>
</organism>
<dbReference type="Pfam" id="PF17836">
    <property type="entry name" value="PglD_N"/>
    <property type="match status" value="1"/>
</dbReference>
<sequence length="209" mass="21068">MKEKIFVFGASGHAKVVIDVIEQQGVYDIAFLADDDPALKGTHIYGYPVIGGKADLLASGIKRGIVAIGSNKARSSVAAWLSGNGCELVSAIHPSAQLARGVTIGNGTVVMAGAVINSDTSIGFDVIVNTRASIDHDCIIGSGVHIAPGVTLCGTVAVGAGSFVCAGSTIIPNLTIGSNVTVGAGSTVIRDVPDKVTVVGSPAKVVKKF</sequence>
<dbReference type="CDD" id="cd03360">
    <property type="entry name" value="LbH_AT_putative"/>
    <property type="match status" value="1"/>
</dbReference>
<dbReference type="NCBIfam" id="TIGR03570">
    <property type="entry name" value="NeuD_NnaD"/>
    <property type="match status" value="1"/>
</dbReference>
<dbReference type="InterPro" id="IPR001451">
    <property type="entry name" value="Hexapep"/>
</dbReference>
<evidence type="ECO:0000313" key="4">
    <source>
        <dbReference type="Proteomes" id="UP000756860"/>
    </source>
</evidence>
<name>A0ABS5SCM6_9BACT</name>
<reference evidence="3 4" key="1">
    <citation type="submission" date="2021-05" db="EMBL/GenBank/DDBJ databases">
        <title>The draft genome of Geobacter luticola JCM 17780.</title>
        <authorList>
            <person name="Xu Z."/>
            <person name="Masuda Y."/>
            <person name="Itoh H."/>
            <person name="Senoo K."/>
        </authorList>
    </citation>
    <scope>NUCLEOTIDE SEQUENCE [LARGE SCALE GENOMIC DNA]</scope>
    <source>
        <strain evidence="3 4">JCM 17780</strain>
    </source>
</reference>
<dbReference type="PANTHER" id="PTHR43300:SF7">
    <property type="entry name" value="UDP-N-ACETYLBACILLOSAMINE N-ACETYLTRANSFERASE"/>
    <property type="match status" value="1"/>
</dbReference>
<dbReference type="InterPro" id="IPR011004">
    <property type="entry name" value="Trimer_LpxA-like_sf"/>
</dbReference>
<dbReference type="Pfam" id="PF00132">
    <property type="entry name" value="Hexapep"/>
    <property type="match status" value="1"/>
</dbReference>
<dbReference type="EMBL" id="JAHCVK010000002">
    <property type="protein sequence ID" value="MBT0653124.1"/>
    <property type="molecule type" value="Genomic_DNA"/>
</dbReference>